<evidence type="ECO:0000313" key="1">
    <source>
        <dbReference type="EMBL" id="ADH62522.1"/>
    </source>
</evidence>
<accession>D7BAK0</accession>
<dbReference type="Proteomes" id="UP000001916">
    <property type="component" value="Chromosome"/>
</dbReference>
<dbReference type="HOGENOM" id="CLU_159961_1_0_0"/>
<protein>
    <submittedName>
        <fullName evidence="1">Uncharacterized protein</fullName>
    </submittedName>
</protein>
<dbReference type="InterPro" id="IPR049457">
    <property type="entry name" value="Emfourin"/>
</dbReference>
<dbReference type="EMBL" id="CP002042">
    <property type="protein sequence ID" value="ADH62522.1"/>
    <property type="molecule type" value="Genomic_DNA"/>
</dbReference>
<reference evidence="1 2" key="1">
    <citation type="journal article" date="2010" name="Stand. Genomic Sci.">
        <title>Complete genome sequence of Meiothermus silvanus type strain (VI-R2).</title>
        <authorList>
            <person name="Sikorski J."/>
            <person name="Tindall B.J."/>
            <person name="Lowry S."/>
            <person name="Lucas S."/>
            <person name="Nolan M."/>
            <person name="Copeland A."/>
            <person name="Glavina Del Rio T."/>
            <person name="Tice H."/>
            <person name="Cheng J.F."/>
            <person name="Han C."/>
            <person name="Pitluck S."/>
            <person name="Liolios K."/>
            <person name="Ivanova N."/>
            <person name="Mavromatis K."/>
            <person name="Mikhailova N."/>
            <person name="Pati A."/>
            <person name="Goodwin L."/>
            <person name="Chen A."/>
            <person name="Palaniappan K."/>
            <person name="Land M."/>
            <person name="Hauser L."/>
            <person name="Chang Y.J."/>
            <person name="Jeffries C.D."/>
            <person name="Rohde M."/>
            <person name="Goker M."/>
            <person name="Woyke T."/>
            <person name="Bristow J."/>
            <person name="Eisen J.A."/>
            <person name="Markowitz V."/>
            <person name="Hugenholtz P."/>
            <person name="Kyrpides N.C."/>
            <person name="Klenk H.P."/>
            <person name="Lapidus A."/>
        </authorList>
    </citation>
    <scope>NUCLEOTIDE SEQUENCE [LARGE SCALE GENOMIC DNA]</scope>
    <source>
        <strain evidence="2">ATCC 700542 / DSM 9946 / VI-R2</strain>
    </source>
</reference>
<evidence type="ECO:0000313" key="2">
    <source>
        <dbReference type="Proteomes" id="UP000001916"/>
    </source>
</evidence>
<proteinExistence type="predicted"/>
<dbReference type="STRING" id="526227.Mesil_0600"/>
<gene>
    <name evidence="1" type="ordered locus">Mesil_0600</name>
</gene>
<name>D7BAK0_ALLS1</name>
<dbReference type="RefSeq" id="WP_013157114.1">
    <property type="nucleotide sequence ID" value="NC_014212.1"/>
</dbReference>
<dbReference type="AlphaFoldDB" id="D7BAK0"/>
<dbReference type="Pfam" id="PF20242">
    <property type="entry name" value="Emfourin"/>
    <property type="match status" value="1"/>
</dbReference>
<dbReference type="KEGG" id="msv:Mesil_0600"/>
<keyword evidence="2" id="KW-1185">Reference proteome</keyword>
<dbReference type="OrthoDB" id="6956709at2"/>
<sequence>MRIRLQQEGGLAYFPGLSRPVEVDTRELPPEVGERLEEIVHGCGLLENPVRQPPPRGADYQKYTLLIESDDQQSVVELYDPVTDENLQALLELLRNAG</sequence>
<organism evidence="1 2">
    <name type="scientific">Allomeiothermus silvanus (strain ATCC 700542 / DSM 9946 / NBRC 106475 / NCIMB 13440 / VI-R2)</name>
    <name type="common">Thermus silvanus</name>
    <dbReference type="NCBI Taxonomy" id="526227"/>
    <lineage>
        <taxon>Bacteria</taxon>
        <taxon>Thermotogati</taxon>
        <taxon>Deinococcota</taxon>
        <taxon>Deinococci</taxon>
        <taxon>Thermales</taxon>
        <taxon>Thermaceae</taxon>
        <taxon>Allomeiothermus</taxon>
    </lineage>
</organism>